<protein>
    <recommendedName>
        <fullName evidence="3">Cyclin domain-containing protein</fullName>
    </recommendedName>
</protein>
<evidence type="ECO:0008006" key="3">
    <source>
        <dbReference type="Google" id="ProtNLM"/>
    </source>
</evidence>
<dbReference type="PANTHER" id="PTHR10026">
    <property type="entry name" value="CYCLIN"/>
    <property type="match status" value="1"/>
</dbReference>
<dbReference type="Gene3D" id="1.10.472.10">
    <property type="entry name" value="Cyclin-like"/>
    <property type="match status" value="2"/>
</dbReference>
<feature type="non-terminal residue" evidence="1">
    <location>
        <position position="1"/>
    </location>
</feature>
<sequence length="234" mass="25688">ILLRLPQEVIAISIILLQRHLIADSDTDILKVADHSAESNLIRASSGAVYLAAKDSFYHLSPRSVINVYGLLTSTTSSPLRFISSSGHPSDDSPAPNTYLVSEGTYQRRREQLFIAEKSILVSLGFDTKVVLPYTFALTYLQALSASTKGLVERTLAHLNAALLSPQFLYLTHQPNQLAVAAIYLAARDHGIALVDEEVPWWEVFDVGREELGFLVLSLASIESFAKAQEFDGS</sequence>
<accession>A0AAN7YF07</accession>
<name>A0AAN7YF07_9EURO</name>
<dbReference type="EMBL" id="JAVRRJ010000007">
    <property type="protein sequence ID" value="KAK5083153.1"/>
    <property type="molecule type" value="Genomic_DNA"/>
</dbReference>
<dbReference type="GO" id="GO:0016538">
    <property type="term" value="F:cyclin-dependent protein serine/threonine kinase regulator activity"/>
    <property type="evidence" value="ECO:0007669"/>
    <property type="project" value="InterPro"/>
</dbReference>
<dbReference type="AlphaFoldDB" id="A0AAN7YF07"/>
<gene>
    <name evidence="1" type="ORF">LTR05_007036</name>
</gene>
<evidence type="ECO:0000313" key="1">
    <source>
        <dbReference type="EMBL" id="KAK5083153.1"/>
    </source>
</evidence>
<evidence type="ECO:0000313" key="2">
    <source>
        <dbReference type="Proteomes" id="UP001309876"/>
    </source>
</evidence>
<comment type="caution">
    <text evidence="1">The sequence shown here is derived from an EMBL/GenBank/DDBJ whole genome shotgun (WGS) entry which is preliminary data.</text>
</comment>
<organism evidence="1 2">
    <name type="scientific">Lithohypha guttulata</name>
    <dbReference type="NCBI Taxonomy" id="1690604"/>
    <lineage>
        <taxon>Eukaryota</taxon>
        <taxon>Fungi</taxon>
        <taxon>Dikarya</taxon>
        <taxon>Ascomycota</taxon>
        <taxon>Pezizomycotina</taxon>
        <taxon>Eurotiomycetes</taxon>
        <taxon>Chaetothyriomycetidae</taxon>
        <taxon>Chaetothyriales</taxon>
        <taxon>Trichomeriaceae</taxon>
        <taxon>Lithohypha</taxon>
    </lineage>
</organism>
<reference evidence="1 2" key="1">
    <citation type="submission" date="2023-08" db="EMBL/GenBank/DDBJ databases">
        <title>Black Yeasts Isolated from many extreme environments.</title>
        <authorList>
            <person name="Coleine C."/>
            <person name="Stajich J.E."/>
            <person name="Selbmann L."/>
        </authorList>
    </citation>
    <scope>NUCLEOTIDE SEQUENCE [LARGE SCALE GENOMIC DNA]</scope>
    <source>
        <strain evidence="1 2">CCFEE 5910</strain>
    </source>
</reference>
<dbReference type="GO" id="GO:0006357">
    <property type="term" value="P:regulation of transcription by RNA polymerase II"/>
    <property type="evidence" value="ECO:0007669"/>
    <property type="project" value="InterPro"/>
</dbReference>
<dbReference type="SUPFAM" id="SSF47954">
    <property type="entry name" value="Cyclin-like"/>
    <property type="match status" value="2"/>
</dbReference>
<proteinExistence type="predicted"/>
<keyword evidence="2" id="KW-1185">Reference proteome</keyword>
<dbReference type="InterPro" id="IPR036915">
    <property type="entry name" value="Cyclin-like_sf"/>
</dbReference>
<dbReference type="Proteomes" id="UP001309876">
    <property type="component" value="Unassembled WGS sequence"/>
</dbReference>
<dbReference type="InterPro" id="IPR043198">
    <property type="entry name" value="Cyclin/Ssn8"/>
</dbReference>